<sequence>MKLYILLILVGSVLAGCTKDNDPEIKEVAKETAWQEVTALTRTRRFIQNMASDGQTIFLQQPNSFTPITGTNRVPAFYSTSITDIQIRIPIAPKFYATAFDTTVAFRKTASPLSYDAYPGKSELSVKRLDPAAVKITTVLASSPFEDPGVFSSVVINRNNYVLLHYSTTNAPAFRTTSANFILAVVDPDTPEGYAPRLLSARRITLPNISSIRSTYIFDAIVSIDDYFLVAFEGKLFKIQQDGTVRPVLSMFAYNSSVSALYKWNGRLYCISDRNTFMSDDEGETWRTFAPLPLDLQGHRPYPVGDSLICTIGNNLLSWHWREGNTSLRVLNNEGLDRSLINGIQVLRDTVYVGTTNGLFFRPLNKFFESKPTE</sequence>
<proteinExistence type="predicted"/>
<dbReference type="EMBL" id="JAHWGL010000008">
    <property type="protein sequence ID" value="MBW3127698.1"/>
    <property type="molecule type" value="Genomic_DNA"/>
</dbReference>
<dbReference type="RefSeq" id="WP_219157034.1">
    <property type="nucleotide sequence ID" value="NZ_JAHWGL010000008.1"/>
</dbReference>
<accession>A0ABS6WVR2</accession>
<dbReference type="PROSITE" id="PS51257">
    <property type="entry name" value="PROKAR_LIPOPROTEIN"/>
    <property type="match status" value="1"/>
</dbReference>
<gene>
    <name evidence="1" type="ORF">KYK14_04000</name>
</gene>
<evidence type="ECO:0008006" key="3">
    <source>
        <dbReference type="Google" id="ProtNLM"/>
    </source>
</evidence>
<protein>
    <recommendedName>
        <fullName evidence="3">Exo-alpha-sialidase</fullName>
    </recommendedName>
</protein>
<name>A0ABS6WVR2_9BACT</name>
<organism evidence="1 2">
    <name type="scientific">Hymenobacter profundi</name>
    <dbReference type="NCBI Taxonomy" id="1982110"/>
    <lineage>
        <taxon>Bacteria</taxon>
        <taxon>Pseudomonadati</taxon>
        <taxon>Bacteroidota</taxon>
        <taxon>Cytophagia</taxon>
        <taxon>Cytophagales</taxon>
        <taxon>Hymenobacteraceae</taxon>
        <taxon>Hymenobacter</taxon>
    </lineage>
</organism>
<evidence type="ECO:0000313" key="2">
    <source>
        <dbReference type="Proteomes" id="UP000826188"/>
    </source>
</evidence>
<keyword evidence="2" id="KW-1185">Reference proteome</keyword>
<comment type="caution">
    <text evidence="1">The sequence shown here is derived from an EMBL/GenBank/DDBJ whole genome shotgun (WGS) entry which is preliminary data.</text>
</comment>
<reference evidence="1 2" key="1">
    <citation type="submission" date="2021-07" db="EMBL/GenBank/DDBJ databases">
        <title>Hymenobacter profundi sp. nov., isolated from deep-sea water.</title>
        <authorList>
            <person name="Kim M.K."/>
        </authorList>
    </citation>
    <scope>NUCLEOTIDE SEQUENCE [LARGE SCALE GENOMIC DNA]</scope>
    <source>
        <strain evidence="1 2">M2</strain>
    </source>
</reference>
<evidence type="ECO:0000313" key="1">
    <source>
        <dbReference type="EMBL" id="MBW3127698.1"/>
    </source>
</evidence>
<dbReference type="Proteomes" id="UP000826188">
    <property type="component" value="Unassembled WGS sequence"/>
</dbReference>